<dbReference type="Proteomes" id="UP000250197">
    <property type="component" value="Chromosome"/>
</dbReference>
<dbReference type="InterPro" id="IPR032808">
    <property type="entry name" value="DoxX"/>
</dbReference>
<keyword evidence="2 5" id="KW-0812">Transmembrane</keyword>
<evidence type="ECO:0000256" key="2">
    <source>
        <dbReference type="ARBA" id="ARBA00022692"/>
    </source>
</evidence>
<evidence type="ECO:0000256" key="1">
    <source>
        <dbReference type="ARBA" id="ARBA00004141"/>
    </source>
</evidence>
<dbReference type="EMBL" id="CP021252">
    <property type="protein sequence ID" value="ART22503.1"/>
    <property type="molecule type" value="Genomic_DNA"/>
</dbReference>
<keyword evidence="4 5" id="KW-0472">Membrane</keyword>
<gene>
    <name evidence="6" type="ORF">CBE89_12145</name>
</gene>
<dbReference type="Pfam" id="PF13564">
    <property type="entry name" value="DoxX_2"/>
    <property type="match status" value="1"/>
</dbReference>
<reference evidence="6 7" key="1">
    <citation type="submission" date="2017-05" db="EMBL/GenBank/DDBJ databases">
        <title>Complete genome sequence of Corynebacterium striatum KC-Na-1 isolated from Neophocaena asiaeorientalis in Korea.</title>
        <authorList>
            <person name="Kim J.H."/>
            <person name="Lee K."/>
        </authorList>
    </citation>
    <scope>NUCLEOTIDE SEQUENCE [LARGE SCALE GENOMIC DNA]</scope>
    <source>
        <strain evidence="6 7">KC-Na-01</strain>
    </source>
</reference>
<evidence type="ECO:0000313" key="7">
    <source>
        <dbReference type="Proteomes" id="UP000250197"/>
    </source>
</evidence>
<evidence type="ECO:0008006" key="8">
    <source>
        <dbReference type="Google" id="ProtNLM"/>
    </source>
</evidence>
<proteinExistence type="predicted"/>
<sequence>MNSSATNGNYLLAAVLAGDALISFKPPRFIRRCLNGVNFPENWWWTLIAIKSLAATGLIAGTLKKNASITTVVSGGVLAYFACAITAHIRAKFLKQEFWINCLGMTGLSATVLANNITELRKA</sequence>
<dbReference type="AlphaFoldDB" id="A0A2Z2J1A0"/>
<comment type="subcellular location">
    <subcellularLocation>
        <location evidence="1">Membrane</location>
        <topology evidence="1">Multi-pass membrane protein</topology>
    </subcellularLocation>
</comment>
<evidence type="ECO:0000256" key="5">
    <source>
        <dbReference type="SAM" id="Phobius"/>
    </source>
</evidence>
<name>A0A2Z2J1A0_CORST</name>
<protein>
    <recommendedName>
        <fullName evidence="8">DoxX family protein</fullName>
    </recommendedName>
</protein>
<dbReference type="GO" id="GO:0016020">
    <property type="term" value="C:membrane"/>
    <property type="evidence" value="ECO:0007669"/>
    <property type="project" value="UniProtKB-SubCell"/>
</dbReference>
<accession>A0A2Z2J1A0</accession>
<evidence type="ECO:0000256" key="4">
    <source>
        <dbReference type="ARBA" id="ARBA00023136"/>
    </source>
</evidence>
<evidence type="ECO:0000313" key="6">
    <source>
        <dbReference type="EMBL" id="ART22503.1"/>
    </source>
</evidence>
<feature type="transmembrane region" description="Helical" evidence="5">
    <location>
        <begin position="67"/>
        <end position="86"/>
    </location>
</feature>
<evidence type="ECO:0000256" key="3">
    <source>
        <dbReference type="ARBA" id="ARBA00022989"/>
    </source>
</evidence>
<dbReference type="RefSeq" id="WP_086892499.1">
    <property type="nucleotide sequence ID" value="NZ_CP021252.1"/>
</dbReference>
<dbReference type="KEGG" id="cstr:CBE89_12145"/>
<keyword evidence="3 5" id="KW-1133">Transmembrane helix</keyword>
<organism evidence="6 7">
    <name type="scientific">Corynebacterium striatum</name>
    <dbReference type="NCBI Taxonomy" id="43770"/>
    <lineage>
        <taxon>Bacteria</taxon>
        <taxon>Bacillati</taxon>
        <taxon>Actinomycetota</taxon>
        <taxon>Actinomycetes</taxon>
        <taxon>Mycobacteriales</taxon>
        <taxon>Corynebacteriaceae</taxon>
        <taxon>Corynebacterium</taxon>
    </lineage>
</organism>
<feature type="transmembrane region" description="Helical" evidence="5">
    <location>
        <begin position="43"/>
        <end position="61"/>
    </location>
</feature>